<dbReference type="InterPro" id="IPR000699">
    <property type="entry name" value="RIH_dom"/>
</dbReference>
<proteinExistence type="predicted"/>
<dbReference type="Pfam" id="PF01365">
    <property type="entry name" value="RYDR_ITPR"/>
    <property type="match status" value="1"/>
</dbReference>
<dbReference type="InterPro" id="IPR035910">
    <property type="entry name" value="RyR/IP3R_RIH_dom_sf"/>
</dbReference>
<comment type="caution">
    <text evidence="3">The sequence shown here is derived from an EMBL/GenBank/DDBJ whole genome shotgun (WGS) entry which is preliminary data.</text>
</comment>
<dbReference type="GO" id="GO:0016020">
    <property type="term" value="C:membrane"/>
    <property type="evidence" value="ECO:0007669"/>
    <property type="project" value="InterPro"/>
</dbReference>
<reference evidence="3" key="1">
    <citation type="submission" date="2013-04" db="EMBL/GenBank/DDBJ databases">
        <authorList>
            <person name="Qu J."/>
            <person name="Murali S.C."/>
            <person name="Bandaranaike D."/>
            <person name="Bellair M."/>
            <person name="Blankenburg K."/>
            <person name="Chao H."/>
            <person name="Dinh H."/>
            <person name="Doddapaneni H."/>
            <person name="Downs B."/>
            <person name="Dugan-Rocha S."/>
            <person name="Elkadiri S."/>
            <person name="Gnanaolivu R.D."/>
            <person name="Hernandez B."/>
            <person name="Javaid M."/>
            <person name="Jayaseelan J.C."/>
            <person name="Lee S."/>
            <person name="Li M."/>
            <person name="Ming W."/>
            <person name="Munidasa M."/>
            <person name="Muniz J."/>
            <person name="Nguyen L."/>
            <person name="Ongeri F."/>
            <person name="Osuji N."/>
            <person name="Pu L.-L."/>
            <person name="Puazo M."/>
            <person name="Qu C."/>
            <person name="Quiroz J."/>
            <person name="Raj R."/>
            <person name="Weissenberger G."/>
            <person name="Xin Y."/>
            <person name="Zou X."/>
            <person name="Han Y."/>
            <person name="Richards S."/>
            <person name="Worley K."/>
            <person name="Muzny D."/>
            <person name="Gibbs R."/>
        </authorList>
    </citation>
    <scope>NUCLEOTIDE SEQUENCE</scope>
    <source>
        <strain evidence="3">Sampled in the wild</strain>
    </source>
</reference>
<dbReference type="Proteomes" id="UP000792457">
    <property type="component" value="Unassembled WGS sequence"/>
</dbReference>
<dbReference type="AlphaFoldDB" id="A0A8K0KJE9"/>
<dbReference type="GO" id="GO:0005262">
    <property type="term" value="F:calcium channel activity"/>
    <property type="evidence" value="ECO:0007669"/>
    <property type="project" value="InterPro"/>
</dbReference>
<dbReference type="OrthoDB" id="76898at2759"/>
<organism evidence="3 4">
    <name type="scientific">Ladona fulva</name>
    <name type="common">Scarce chaser dragonfly</name>
    <name type="synonym">Libellula fulva</name>
    <dbReference type="NCBI Taxonomy" id="123851"/>
    <lineage>
        <taxon>Eukaryota</taxon>
        <taxon>Metazoa</taxon>
        <taxon>Ecdysozoa</taxon>
        <taxon>Arthropoda</taxon>
        <taxon>Hexapoda</taxon>
        <taxon>Insecta</taxon>
        <taxon>Pterygota</taxon>
        <taxon>Palaeoptera</taxon>
        <taxon>Odonata</taxon>
        <taxon>Epiprocta</taxon>
        <taxon>Anisoptera</taxon>
        <taxon>Libelluloidea</taxon>
        <taxon>Libellulidae</taxon>
        <taxon>Ladona</taxon>
    </lineage>
</organism>
<feature type="non-terminal residue" evidence="3">
    <location>
        <position position="698"/>
    </location>
</feature>
<dbReference type="SUPFAM" id="SSF100909">
    <property type="entry name" value="IP3 receptor type 1 binding core, domain 2"/>
    <property type="match status" value="1"/>
</dbReference>
<keyword evidence="4" id="KW-1185">Reference proteome</keyword>
<sequence length="698" mass="79889">MDVRLDYRISCLLSIFKREFDETEKASGDAQTIGQKGIDLESIGTQAEGIFGSSEECAVLDLDGQGGRTFLRVLLHLTMHDYPPLVSGALHLLFRHFSQRQEVLQAFKQVQLLVSDSDVESYKQIKADLDVLRQSVEKSELWVYKSKCVEEHGKKKKSKDDGDDDARERTDPPKKSPPTLGSTDKQGSAIDLDIGPPLHPEQAEEYKKIQLILIRMNKLCTQPGAGGTIKPRKHEQRLLRNVGVHTVVLDLLQIPYDKKEDVRMNELMRLAHEFLQNFCLGNQQNQALLHKQLDLFLNPGIREAQTVCSIFQDNSTLCNEVNEKVIQHFVHCIETHGRHVQYLKFLQTILVNAGEDVLVFYNDKASFNHFVEMMRSERHRMDESSALRYHVELVKLLACCTMGKNVYTEIKCHSLLPLDDIVAMVKEAYINFLNHCYIDTEVEMKEIYTSNHMWSLFEKSFLVDMGIVANATHDRKHADLALENYVTNCVMNIINTFFNSPFSDQSTTVQTRQPIFVQLLQAAFRVSQCTWLTASHRFNVENCIRTLSDVAKTRGIAIPSDLESQVASMFNKAAMLSRQTSKWLQAAKSPKMERSQSQLMRLDRSIIEGLQDIVSLLEDQLKPLVQSELSLLVDILYRPELLFPPGTEAKKRCENGGFIRRLIKHTEKLLEEKEEKLCVKVLRTLREMMAIDPEYGEK</sequence>
<evidence type="ECO:0000256" key="1">
    <source>
        <dbReference type="SAM" id="MobiDB-lite"/>
    </source>
</evidence>
<name>A0A8K0KJE9_LADFU</name>
<dbReference type="InterPro" id="IPR015925">
    <property type="entry name" value="Ryanodine_IP3_receptor"/>
</dbReference>
<reference evidence="3" key="2">
    <citation type="submission" date="2017-10" db="EMBL/GenBank/DDBJ databases">
        <title>Ladona fulva Genome sequencing and assembly.</title>
        <authorList>
            <person name="Murali S."/>
            <person name="Richards S."/>
            <person name="Bandaranaike D."/>
            <person name="Bellair M."/>
            <person name="Blankenburg K."/>
            <person name="Chao H."/>
            <person name="Dinh H."/>
            <person name="Doddapaneni H."/>
            <person name="Dugan-Rocha S."/>
            <person name="Elkadiri S."/>
            <person name="Gnanaolivu R."/>
            <person name="Hernandez B."/>
            <person name="Skinner E."/>
            <person name="Javaid M."/>
            <person name="Lee S."/>
            <person name="Li M."/>
            <person name="Ming W."/>
            <person name="Munidasa M."/>
            <person name="Muniz J."/>
            <person name="Nguyen L."/>
            <person name="Hughes D."/>
            <person name="Osuji N."/>
            <person name="Pu L.-L."/>
            <person name="Puazo M."/>
            <person name="Qu C."/>
            <person name="Quiroz J."/>
            <person name="Raj R."/>
            <person name="Weissenberger G."/>
            <person name="Xin Y."/>
            <person name="Zou X."/>
            <person name="Han Y."/>
            <person name="Worley K."/>
            <person name="Muzny D."/>
            <person name="Gibbs R."/>
        </authorList>
    </citation>
    <scope>NUCLEOTIDE SEQUENCE</scope>
    <source>
        <strain evidence="3">Sampled in the wild</strain>
    </source>
</reference>
<dbReference type="PANTHER" id="PTHR45816:SF4">
    <property type="entry name" value="RYR_IP3R HOMOLOGY ASSOCIATED DOMAIN-CONTAINING PROTEIN"/>
    <property type="match status" value="1"/>
</dbReference>
<dbReference type="PANTHER" id="PTHR45816">
    <property type="entry name" value="MIR DOMAIN-CONTAINING PROTEIN"/>
    <property type="match status" value="1"/>
</dbReference>
<evidence type="ECO:0000259" key="2">
    <source>
        <dbReference type="Pfam" id="PF01365"/>
    </source>
</evidence>
<dbReference type="EMBL" id="KZ308905">
    <property type="protein sequence ID" value="KAG8235388.1"/>
    <property type="molecule type" value="Genomic_DNA"/>
</dbReference>
<evidence type="ECO:0000313" key="3">
    <source>
        <dbReference type="EMBL" id="KAG8235388.1"/>
    </source>
</evidence>
<feature type="region of interest" description="Disordered" evidence="1">
    <location>
        <begin position="153"/>
        <end position="198"/>
    </location>
</feature>
<accession>A0A8K0KJE9</accession>
<feature type="domain" description="RIH" evidence="2">
    <location>
        <begin position="229"/>
        <end position="357"/>
    </location>
</feature>
<protein>
    <recommendedName>
        <fullName evidence="2">RIH domain-containing protein</fullName>
    </recommendedName>
</protein>
<evidence type="ECO:0000313" key="4">
    <source>
        <dbReference type="Proteomes" id="UP000792457"/>
    </source>
</evidence>
<gene>
    <name evidence="3" type="ORF">J437_LFUL009247</name>
</gene>